<protein>
    <submittedName>
        <fullName evidence="1">Uncharacterized protein</fullName>
    </submittedName>
</protein>
<reference evidence="1" key="1">
    <citation type="submission" date="2018-11" db="EMBL/GenBank/DDBJ databases">
        <authorList>
            <consortium name="Genoscope - CEA"/>
            <person name="William W."/>
        </authorList>
    </citation>
    <scope>NUCLEOTIDE SEQUENCE [LARGE SCALE GENOMIC DNA]</scope>
    <source>
        <strain evidence="1">T9AD</strain>
    </source>
</reference>
<proteinExistence type="predicted"/>
<sequence length="123" mass="13765">MSEPLHLRYYAAAGVITAVLLNLLLRTFVRLGGMITTLLIAAAIAAGLALVFHWRQGRAPSNAERWRFTALYGGVLGLLYLGLLGMMYLQDTPSPMGLFLFSLHYLCYPLLAWWAFAPRHGRR</sequence>
<gene>
    <name evidence="1" type="ORF">POT9AD_3533</name>
</gene>
<dbReference type="OrthoDB" id="6959644at2"/>
<name>A0A653B766_ECTOL</name>
<accession>A0A653B766</accession>
<dbReference type="AlphaFoldDB" id="A0A653B766"/>
<organism evidence="1">
    <name type="scientific">Ectopseudomonas oleovorans</name>
    <name type="common">Pseudomonas oleovorans</name>
    <dbReference type="NCBI Taxonomy" id="301"/>
    <lineage>
        <taxon>Bacteria</taxon>
        <taxon>Pseudomonadati</taxon>
        <taxon>Pseudomonadota</taxon>
        <taxon>Gammaproteobacteria</taxon>
        <taxon>Pseudomonadales</taxon>
        <taxon>Pseudomonadaceae</taxon>
        <taxon>Ectopseudomonas</taxon>
    </lineage>
</organism>
<evidence type="ECO:0000313" key="1">
    <source>
        <dbReference type="EMBL" id="VDN64508.1"/>
    </source>
</evidence>
<dbReference type="EMBL" id="LR130779">
    <property type="protein sequence ID" value="VDN64508.1"/>
    <property type="molecule type" value="Genomic_DNA"/>
</dbReference>